<accession>A0AAW0A7D7</accession>
<feature type="domain" description="NmrA-like" evidence="4">
    <location>
        <begin position="11"/>
        <end position="295"/>
    </location>
</feature>
<keyword evidence="2" id="KW-0521">NADP</keyword>
<evidence type="ECO:0000256" key="1">
    <source>
        <dbReference type="ARBA" id="ARBA00006328"/>
    </source>
</evidence>
<dbReference type="Gene3D" id="3.90.25.10">
    <property type="entry name" value="UDP-galactose 4-epimerase, domain 1"/>
    <property type="match status" value="1"/>
</dbReference>
<evidence type="ECO:0000259" key="4">
    <source>
        <dbReference type="Pfam" id="PF05368"/>
    </source>
</evidence>
<sequence length="309" mass="33597">MTISTSPTAPLVVIIGITGKQGGSVVRALIESPKPYRIRGLTRNKEKPAAVEYTRLGVQMVAVAVTVGNEENVKKAFDGGEIIFEVAEGKLMIDTALQTGTVSLFIWSALESFGTLSSGRIPNVKFFDSKAIITEYARASGIPLAIVQAGYYASNILDICAMGSALRPQDDGSFVFSLPMKGSTLLPVIDVERDYGLYVRAVIEEPGFGAGCEVLSGRLTSMEDMIAGLGEATGKKITYRQITREEFVNVFPFKAMAIPLADMYQAYEQIGYYGKKPVTDENILARKIRSWGEFLEATPDLAHFVTSKH</sequence>
<reference evidence="5 6" key="1">
    <citation type="journal article" date="2024" name="J Genomics">
        <title>Draft genome sequencing and assembly of Favolaschia claudopus CIRM-BRFM 2984 isolated from oak limbs.</title>
        <authorList>
            <person name="Navarro D."/>
            <person name="Drula E."/>
            <person name="Chaduli D."/>
            <person name="Cazenave R."/>
            <person name="Ahrendt S."/>
            <person name="Wang J."/>
            <person name="Lipzen A."/>
            <person name="Daum C."/>
            <person name="Barry K."/>
            <person name="Grigoriev I.V."/>
            <person name="Favel A."/>
            <person name="Rosso M.N."/>
            <person name="Martin F."/>
        </authorList>
    </citation>
    <scope>NUCLEOTIDE SEQUENCE [LARGE SCALE GENOMIC DNA]</scope>
    <source>
        <strain evidence="5 6">CIRM-BRFM 2984</strain>
    </source>
</reference>
<protein>
    <submittedName>
        <fullName evidence="5">NAD(P)-binding protein</fullName>
    </submittedName>
</protein>
<dbReference type="GO" id="GO:0005634">
    <property type="term" value="C:nucleus"/>
    <property type="evidence" value="ECO:0007669"/>
    <property type="project" value="TreeGrafter"/>
</dbReference>
<name>A0AAW0A7D7_9AGAR</name>
<dbReference type="EMBL" id="JAWWNJ010000079">
    <property type="protein sequence ID" value="KAK7002205.1"/>
    <property type="molecule type" value="Genomic_DNA"/>
</dbReference>
<evidence type="ECO:0000256" key="3">
    <source>
        <dbReference type="ARBA" id="ARBA00023002"/>
    </source>
</evidence>
<keyword evidence="3" id="KW-0560">Oxidoreductase</keyword>
<dbReference type="Proteomes" id="UP001362999">
    <property type="component" value="Unassembled WGS sequence"/>
</dbReference>
<dbReference type="InterPro" id="IPR008030">
    <property type="entry name" value="NmrA-like"/>
</dbReference>
<evidence type="ECO:0000313" key="6">
    <source>
        <dbReference type="Proteomes" id="UP001362999"/>
    </source>
</evidence>
<keyword evidence="6" id="KW-1185">Reference proteome</keyword>
<evidence type="ECO:0000256" key="2">
    <source>
        <dbReference type="ARBA" id="ARBA00022857"/>
    </source>
</evidence>
<dbReference type="Pfam" id="PF05368">
    <property type="entry name" value="NmrA"/>
    <property type="match status" value="1"/>
</dbReference>
<dbReference type="InterPro" id="IPR036291">
    <property type="entry name" value="NAD(P)-bd_dom_sf"/>
</dbReference>
<evidence type="ECO:0000313" key="5">
    <source>
        <dbReference type="EMBL" id="KAK7002205.1"/>
    </source>
</evidence>
<comment type="similarity">
    <text evidence="1">Belongs to the NmrA-type oxidoreductase family.</text>
</comment>
<organism evidence="5 6">
    <name type="scientific">Favolaschia claudopus</name>
    <dbReference type="NCBI Taxonomy" id="2862362"/>
    <lineage>
        <taxon>Eukaryota</taxon>
        <taxon>Fungi</taxon>
        <taxon>Dikarya</taxon>
        <taxon>Basidiomycota</taxon>
        <taxon>Agaricomycotina</taxon>
        <taxon>Agaricomycetes</taxon>
        <taxon>Agaricomycetidae</taxon>
        <taxon>Agaricales</taxon>
        <taxon>Marasmiineae</taxon>
        <taxon>Mycenaceae</taxon>
        <taxon>Favolaschia</taxon>
    </lineage>
</organism>
<dbReference type="AlphaFoldDB" id="A0AAW0A7D7"/>
<dbReference type="Gene3D" id="3.40.50.720">
    <property type="entry name" value="NAD(P)-binding Rossmann-like Domain"/>
    <property type="match status" value="1"/>
</dbReference>
<dbReference type="PANTHER" id="PTHR42748">
    <property type="entry name" value="NITROGEN METABOLITE REPRESSION PROTEIN NMRA FAMILY MEMBER"/>
    <property type="match status" value="1"/>
</dbReference>
<dbReference type="InterPro" id="IPR051164">
    <property type="entry name" value="NmrA-like_oxidored"/>
</dbReference>
<dbReference type="PANTHER" id="PTHR42748:SF30">
    <property type="entry name" value="NMRA-LIKE DOMAIN-CONTAINING PROTEIN"/>
    <property type="match status" value="1"/>
</dbReference>
<dbReference type="GO" id="GO:0016491">
    <property type="term" value="F:oxidoreductase activity"/>
    <property type="evidence" value="ECO:0007669"/>
    <property type="project" value="UniProtKB-KW"/>
</dbReference>
<comment type="caution">
    <text evidence="5">The sequence shown here is derived from an EMBL/GenBank/DDBJ whole genome shotgun (WGS) entry which is preliminary data.</text>
</comment>
<proteinExistence type="inferred from homology"/>
<dbReference type="SUPFAM" id="SSF51735">
    <property type="entry name" value="NAD(P)-binding Rossmann-fold domains"/>
    <property type="match status" value="1"/>
</dbReference>
<gene>
    <name evidence="5" type="ORF">R3P38DRAFT_2794755</name>
</gene>